<dbReference type="RefSeq" id="WP_204400361.1">
    <property type="nucleotide sequence ID" value="NZ_JAFBEE010000002.1"/>
</dbReference>
<evidence type="ECO:0000313" key="3">
    <source>
        <dbReference type="EMBL" id="MBM7614091.1"/>
    </source>
</evidence>
<dbReference type="EMBL" id="JAFBEE010000002">
    <property type="protein sequence ID" value="MBM7614091.1"/>
    <property type="molecule type" value="Genomic_DNA"/>
</dbReference>
<dbReference type="PANTHER" id="PTHR48084:SF1">
    <property type="entry name" value="2-OXOGLUTARATE SYNTHASE SUBUNIT KORB"/>
    <property type="match status" value="1"/>
</dbReference>
<gene>
    <name evidence="3" type="ORF">JOC73_000600</name>
</gene>
<dbReference type="CDD" id="cd03375">
    <property type="entry name" value="TPP_OGFOR"/>
    <property type="match status" value="1"/>
</dbReference>
<proteinExistence type="predicted"/>
<accession>A0ABS2NMI4</accession>
<feature type="domain" description="Thiamine pyrophosphate enzyme TPP-binding" evidence="2">
    <location>
        <begin position="52"/>
        <end position="198"/>
    </location>
</feature>
<evidence type="ECO:0000313" key="4">
    <source>
        <dbReference type="Proteomes" id="UP001314796"/>
    </source>
</evidence>
<name>A0ABS2NMI4_9FIRM</name>
<keyword evidence="4" id="KW-1185">Reference proteome</keyword>
<dbReference type="InterPro" id="IPR051457">
    <property type="entry name" value="2-oxoacid:Fd_oxidoreductase"/>
</dbReference>
<evidence type="ECO:0000256" key="1">
    <source>
        <dbReference type="ARBA" id="ARBA00023002"/>
    </source>
</evidence>
<organism evidence="3 4">
    <name type="scientific">Alkaliphilus hydrothermalis</name>
    <dbReference type="NCBI Taxonomy" id="1482730"/>
    <lineage>
        <taxon>Bacteria</taxon>
        <taxon>Bacillati</taxon>
        <taxon>Bacillota</taxon>
        <taxon>Clostridia</taxon>
        <taxon>Peptostreptococcales</taxon>
        <taxon>Natronincolaceae</taxon>
        <taxon>Alkaliphilus</taxon>
    </lineage>
</organism>
<sequence length="273" mass="29956">MSSELIKNKFRTDRLPHIWCPGCGHGIAMKALAQAIDNLGWDKKDVCIISGIGCSSRAPGYMDFNTLHTTHGRALAFATGVKLANPDLKVVVVTGDGDCSAIGGNHLIHTARRNMDITTIVFNNNIYGMTGGQYSPTTPTNDFGTTAPFGNIDKPFDICKLVEAAGATYVARGTVYHANPLIKLIEKALLNKGFSLVDAISICPTYYGRKNKKGTPVNMMNFLKDKAIDVKAAAKLTPEELGDKFIMGEFKNTQEPEYTEEYQKIVDRFKKER</sequence>
<dbReference type="PANTHER" id="PTHR48084">
    <property type="entry name" value="2-OXOGLUTARATE OXIDOREDUCTASE SUBUNIT KORB-RELATED"/>
    <property type="match status" value="1"/>
</dbReference>
<dbReference type="EC" id="1.2.7.3" evidence="3"/>
<dbReference type="GO" id="GO:0047553">
    <property type="term" value="F:2-oxoglutarate synthase activity"/>
    <property type="evidence" value="ECO:0007669"/>
    <property type="project" value="UniProtKB-EC"/>
</dbReference>
<dbReference type="Gene3D" id="3.40.50.970">
    <property type="match status" value="1"/>
</dbReference>
<comment type="caution">
    <text evidence="3">The sequence shown here is derived from an EMBL/GenBank/DDBJ whole genome shotgun (WGS) entry which is preliminary data.</text>
</comment>
<evidence type="ECO:0000259" key="2">
    <source>
        <dbReference type="Pfam" id="PF02775"/>
    </source>
</evidence>
<keyword evidence="1 3" id="KW-0560">Oxidoreductase</keyword>
<dbReference type="InterPro" id="IPR029061">
    <property type="entry name" value="THDP-binding"/>
</dbReference>
<dbReference type="Pfam" id="PF02775">
    <property type="entry name" value="TPP_enzyme_C"/>
    <property type="match status" value="1"/>
</dbReference>
<reference evidence="3 4" key="1">
    <citation type="submission" date="2021-01" db="EMBL/GenBank/DDBJ databases">
        <title>Genomic Encyclopedia of Type Strains, Phase IV (KMG-IV): sequencing the most valuable type-strain genomes for metagenomic binning, comparative biology and taxonomic classification.</title>
        <authorList>
            <person name="Goeker M."/>
        </authorList>
    </citation>
    <scope>NUCLEOTIDE SEQUENCE [LARGE SCALE GENOMIC DNA]</scope>
    <source>
        <strain evidence="3 4">DSM 25890</strain>
    </source>
</reference>
<dbReference type="InterPro" id="IPR011766">
    <property type="entry name" value="TPP_enzyme_TPP-bd"/>
</dbReference>
<dbReference type="SUPFAM" id="SSF52518">
    <property type="entry name" value="Thiamin diphosphate-binding fold (THDP-binding)"/>
    <property type="match status" value="1"/>
</dbReference>
<protein>
    <submittedName>
        <fullName evidence="3">2-oxoglutarate ferredoxin oxidoreductase subunit beta</fullName>
        <ecNumber evidence="3">1.2.7.11</ecNumber>
        <ecNumber evidence="3">1.2.7.3</ecNumber>
    </submittedName>
</protein>
<dbReference type="Proteomes" id="UP001314796">
    <property type="component" value="Unassembled WGS sequence"/>
</dbReference>
<dbReference type="EC" id="1.2.7.11" evidence="3"/>